<evidence type="ECO:0000313" key="6">
    <source>
        <dbReference type="Proteomes" id="UP000095300"/>
    </source>
</evidence>
<feature type="compositionally biased region" description="Basic and acidic residues" evidence="3">
    <location>
        <begin position="1342"/>
        <end position="1351"/>
    </location>
</feature>
<evidence type="ECO:0000256" key="2">
    <source>
        <dbReference type="ARBA" id="ARBA00022737"/>
    </source>
</evidence>
<gene>
    <name evidence="5" type="primary">106082284</name>
</gene>
<sequence length="1763" mass="195601">MSFKCQILRKRLTFFHNVLELSCDVRIIILCCLIAILPTNIKCAKLQNPQIRLLINDDDLLHEKTSRHEAAAAAAAAAAASNVPDNSGEHFNLYRSELKRLSYETIHRILRDENEPSYRREETELRYYQKRSPPAYEDSHQLNKRSTSEGNDHAPLALNYSKRKLRVFAITSQLAKELSSASSLDLSDNRLSSLNLSLLANEHLHSLNLSNNSFAYIPLSEKSSLKSLNLNSNNIRSSALESNVYLRSLYLSNNRIENLMALNLSLLKNLETLDISCNRLQSLETSFFPERMHNLKHLNMAHNQMETIYRETFYNLLSLNTLLLAHNNITDIDYETFLALPNLQYLDLSFNRLRGKSIRALQGITGLVALNIAHNPDLGPFMQEFVASWSLKELDASGTGLCQIPAALAQSVRSLKLTHNWLKVINCGDLDSYPLLQYLDLSFSHVHEIEDDAMGRLEVLEILLLDHNNLKRIPQSLPVALEHLFLQHNDIMDIQAQSFQGLTSLKTLDVSHNKLLYLPDIALPKLQTLNLQSAEIRGISQGIVHTLPRLNELLLEDNPIKCSDLLGIAEWASTCRLRTTKDEEATDNSEDLGDDSIEGRPRTDLKQRYMKMYNFYEKFGGENCKGQNLSLPQPICSDENLSPRQELQQLDGKKFKDSSKGKNFNFNSFMAAAIPLPSKKAVKTLTEQQHPNKTAAAIGDVAASQAFAMKGMSAMQQPKAISTTAIASSGEAFSKASPAEDKPQEHSLSTNEMGTIAKATFAEDEVKGIATDEKDQQQPQEQTKQSQRPAATADSPSNLANMLQHRGQNVVGVKQTSDGSLQSANLPEILKPKVAEAIIKNEDSINKKHKTEISEQNHEEVVADNNMMGETPTAWPTSPLPPQKATTATYASAINFQKPETDTTTMLNLSKEKLQHVEHKEIKTRIGPTTEIKSFENSIKATTGSSSSTSPPSQGLTSIEMPYETPTTIDNAKMATRTTTTLTSTRSNNRELHHSSTSSKTIVNSTKGGNDSSPLSTSPAIEEPRETMTKATASLLDKDLASNNTEEHNNNNANSPTYKNKNNMMAHTNGQNNKTLVTLHITTPITPNNVLHSNDGDGDNEEHPQQTHKQLQHPNPFEQQHLPTTMAAATATPTTSPSAPRPLGHIDVNDAECMQSKSDGCTSARPQRQDKENVIGSMPTAGKEMTTTATTGPVTTTIGIETMRATEGTGAAAETTLPATTTVSVAATAGTVAAASSAAAHKHEPLQLHIKDRHLIGTPLLMHKGDNLMVATDELIKASPQDNGRRQPQQQQQQPTTTPATGPQADVVYAAKSKQKILESSQIKTKPTPKIGDLSIQQQQHSRHEPYEHKGETVKAKDYLSSSPYSKKTHEDPKTKKPSLIMKKMTIVTKQHELLATSSTHTPEASAEAGENEVHRQQIEFVERHYQELKPLHLGPDSMREPASVTASHPRHSTVNTPINKQAHLVQEPQTFQHEHELLMQQILHDEQQQHEKASQSEQWSDLRKASNKENHPGLIVLVSSGLFVVLLLGLMHVYRCDVPWRRSSPTHHLRPHQRHHSSLDDDVHSFLSYSEGMQKWHHSTRQEAPYSSPLHNLHVRELQKTSAIEKAATFKTSASYATSSNCNRTHILPRTNSQSSNNTTRTTSPSSSAILDDETFYIEMTPPAGQFAQALQSELLPMELLNMAQTKSGEIKETSADLQTSLEDDFVEYAVSSRTHQTTPYKPTTTPTTMSLSRSELLSSASASSTYNSQKPLYTSRKFGLW</sequence>
<dbReference type="PANTHER" id="PTHR24366">
    <property type="entry name" value="IG(IMMUNOGLOBULIN) AND LRR(LEUCINE RICH REPEAT) DOMAINS"/>
    <property type="match status" value="1"/>
</dbReference>
<dbReference type="OrthoDB" id="28057at2759"/>
<evidence type="ECO:0008006" key="7">
    <source>
        <dbReference type="Google" id="ProtNLM"/>
    </source>
</evidence>
<dbReference type="SMART" id="SM00365">
    <property type="entry name" value="LRR_SD22"/>
    <property type="match status" value="5"/>
</dbReference>
<keyword evidence="4" id="KW-0812">Transmembrane</keyword>
<feature type="compositionally biased region" description="Polar residues" evidence="3">
    <location>
        <begin position="1056"/>
        <end position="1069"/>
    </location>
</feature>
<keyword evidence="4" id="KW-0472">Membrane</keyword>
<dbReference type="InterPro" id="IPR003591">
    <property type="entry name" value="Leu-rich_rpt_typical-subtyp"/>
</dbReference>
<evidence type="ECO:0000256" key="1">
    <source>
        <dbReference type="ARBA" id="ARBA00022614"/>
    </source>
</evidence>
<feature type="compositionally biased region" description="Low complexity" evidence="3">
    <location>
        <begin position="777"/>
        <end position="787"/>
    </location>
</feature>
<feature type="region of interest" description="Disordered" evidence="3">
    <location>
        <begin position="937"/>
        <end position="960"/>
    </location>
</feature>
<organism evidence="5 6">
    <name type="scientific">Stomoxys calcitrans</name>
    <name type="common">Stable fly</name>
    <name type="synonym">Conops calcitrans</name>
    <dbReference type="NCBI Taxonomy" id="35570"/>
    <lineage>
        <taxon>Eukaryota</taxon>
        <taxon>Metazoa</taxon>
        <taxon>Ecdysozoa</taxon>
        <taxon>Arthropoda</taxon>
        <taxon>Hexapoda</taxon>
        <taxon>Insecta</taxon>
        <taxon>Pterygota</taxon>
        <taxon>Neoptera</taxon>
        <taxon>Endopterygota</taxon>
        <taxon>Diptera</taxon>
        <taxon>Brachycera</taxon>
        <taxon>Muscomorpha</taxon>
        <taxon>Muscoidea</taxon>
        <taxon>Muscidae</taxon>
        <taxon>Stomoxys</taxon>
    </lineage>
</organism>
<dbReference type="Pfam" id="PF13855">
    <property type="entry name" value="LRR_8"/>
    <property type="match status" value="2"/>
</dbReference>
<feature type="compositionally biased region" description="Low complexity" evidence="3">
    <location>
        <begin position="1286"/>
        <end position="1304"/>
    </location>
</feature>
<feature type="region of interest" description="Disordered" evidence="3">
    <location>
        <begin position="1487"/>
        <end position="1506"/>
    </location>
</feature>
<evidence type="ECO:0000256" key="3">
    <source>
        <dbReference type="SAM" id="MobiDB-lite"/>
    </source>
</evidence>
<dbReference type="Pfam" id="PF00560">
    <property type="entry name" value="LRR_1"/>
    <property type="match status" value="1"/>
</dbReference>
<dbReference type="Proteomes" id="UP000095300">
    <property type="component" value="Unassembled WGS sequence"/>
</dbReference>
<feature type="region of interest" description="Disordered" evidence="3">
    <location>
        <begin position="1086"/>
        <end position="1111"/>
    </location>
</feature>
<feature type="compositionally biased region" description="Polar residues" evidence="3">
    <location>
        <begin position="995"/>
        <end position="1019"/>
    </location>
</feature>
<reference evidence="5" key="1">
    <citation type="submission" date="2020-05" db="UniProtKB">
        <authorList>
            <consortium name="EnsemblMetazoa"/>
        </authorList>
    </citation>
    <scope>IDENTIFICATION</scope>
    <source>
        <strain evidence="5">USDA</strain>
    </source>
</reference>
<dbReference type="FunFam" id="3.80.10.10:FF:001361">
    <property type="entry name" value="2mit, isoform A"/>
    <property type="match status" value="1"/>
</dbReference>
<dbReference type="Gene3D" id="3.80.10.10">
    <property type="entry name" value="Ribonuclease Inhibitor"/>
    <property type="match status" value="5"/>
</dbReference>
<feature type="region of interest" description="Disordered" evidence="3">
    <location>
        <begin position="1622"/>
        <end position="1649"/>
    </location>
</feature>
<dbReference type="STRING" id="35570.A0A1I8NPL6"/>
<feature type="region of interest" description="Disordered" evidence="3">
    <location>
        <begin position="980"/>
        <end position="1028"/>
    </location>
</feature>
<feature type="region of interest" description="Disordered" evidence="3">
    <location>
        <begin position="1434"/>
        <end position="1453"/>
    </location>
</feature>
<feature type="compositionally biased region" description="Low complexity" evidence="3">
    <location>
        <begin position="942"/>
        <end position="958"/>
    </location>
</feature>
<dbReference type="SMART" id="SM00369">
    <property type="entry name" value="LRR_TYP"/>
    <property type="match status" value="9"/>
</dbReference>
<name>A0A1I8NPL6_STOCA</name>
<feature type="compositionally biased region" description="Low complexity" evidence="3">
    <location>
        <begin position="1630"/>
        <end position="1649"/>
    </location>
</feature>
<accession>A0A1I8NPL6</accession>
<dbReference type="PROSITE" id="PS51450">
    <property type="entry name" value="LRR"/>
    <property type="match status" value="4"/>
</dbReference>
<dbReference type="InterPro" id="IPR001611">
    <property type="entry name" value="Leu-rich_rpt"/>
</dbReference>
<evidence type="ECO:0000256" key="4">
    <source>
        <dbReference type="SAM" id="Phobius"/>
    </source>
</evidence>
<proteinExistence type="predicted"/>
<feature type="region of interest" description="Disordered" evidence="3">
    <location>
        <begin position="1042"/>
        <end position="1069"/>
    </location>
</feature>
<dbReference type="VEuPathDB" id="VectorBase:SCAU000924"/>
<keyword evidence="6" id="KW-1185">Reference proteome</keyword>
<protein>
    <recommendedName>
        <fullName evidence="7">LRRCT domain-containing protein</fullName>
    </recommendedName>
</protein>
<feature type="transmembrane region" description="Helical" evidence="4">
    <location>
        <begin position="1514"/>
        <end position="1535"/>
    </location>
</feature>
<dbReference type="PANTHER" id="PTHR24366:SF96">
    <property type="entry name" value="LEUCINE RICH REPEAT CONTAINING 53"/>
    <property type="match status" value="1"/>
</dbReference>
<dbReference type="SMART" id="SM00364">
    <property type="entry name" value="LRR_BAC"/>
    <property type="match status" value="4"/>
</dbReference>
<dbReference type="SUPFAM" id="SSF52058">
    <property type="entry name" value="L domain-like"/>
    <property type="match status" value="2"/>
</dbReference>
<dbReference type="InterPro" id="IPR032675">
    <property type="entry name" value="LRR_dom_sf"/>
</dbReference>
<feature type="region of interest" description="Disordered" evidence="3">
    <location>
        <begin position="732"/>
        <end position="752"/>
    </location>
</feature>
<feature type="region of interest" description="Disordered" evidence="3">
    <location>
        <begin position="1280"/>
        <end position="1304"/>
    </location>
</feature>
<dbReference type="KEGG" id="scac:106082284"/>
<feature type="region of interest" description="Disordered" evidence="3">
    <location>
        <begin position="771"/>
        <end position="797"/>
    </location>
</feature>
<evidence type="ECO:0000313" key="5">
    <source>
        <dbReference type="EnsemblMetazoa" id="SCAU000924-PA"/>
    </source>
</evidence>
<keyword evidence="2" id="KW-0677">Repeat</keyword>
<keyword evidence="1" id="KW-0433">Leucine-rich repeat</keyword>
<feature type="region of interest" description="Disordered" evidence="3">
    <location>
        <begin position="129"/>
        <end position="153"/>
    </location>
</feature>
<keyword evidence="4" id="KW-1133">Transmembrane helix</keyword>
<feature type="region of interest" description="Disordered" evidence="3">
    <location>
        <begin position="1316"/>
        <end position="1351"/>
    </location>
</feature>
<dbReference type="PRINTS" id="PR00019">
    <property type="entry name" value="LEURICHRPT"/>
</dbReference>
<feature type="compositionally biased region" description="Basic and acidic residues" evidence="3">
    <location>
        <begin position="137"/>
        <end position="152"/>
    </location>
</feature>
<dbReference type="EnsemblMetazoa" id="SCAU000924-RA">
    <property type="protein sequence ID" value="SCAU000924-PA"/>
    <property type="gene ID" value="SCAU000924"/>
</dbReference>